<evidence type="ECO:0000256" key="2">
    <source>
        <dbReference type="ARBA" id="ARBA00022516"/>
    </source>
</evidence>
<dbReference type="PANTHER" id="PTHR11157">
    <property type="entry name" value="FATTY ACID ACYL TRANSFERASE-RELATED"/>
    <property type="match status" value="1"/>
</dbReference>
<name>A0A182FKU7_ANOAL</name>
<dbReference type="GO" id="GO:0042761">
    <property type="term" value="P:very long-chain fatty acid biosynthetic process"/>
    <property type="evidence" value="ECO:0007669"/>
    <property type="project" value="TreeGrafter"/>
</dbReference>
<keyword evidence="12" id="KW-1185">Reference proteome</keyword>
<feature type="transmembrane region" description="Helical" evidence="10">
    <location>
        <begin position="72"/>
        <end position="96"/>
    </location>
</feature>
<dbReference type="VEuPathDB" id="VectorBase:AALB007155"/>
<comment type="subcellular location">
    <subcellularLocation>
        <location evidence="1">Membrane</location>
        <topology evidence="1">Multi-pass membrane protein</topology>
    </subcellularLocation>
</comment>
<dbReference type="Pfam" id="PF01151">
    <property type="entry name" value="ELO"/>
    <property type="match status" value="2"/>
</dbReference>
<keyword evidence="3 10" id="KW-0808">Transferase</keyword>
<evidence type="ECO:0000313" key="12">
    <source>
        <dbReference type="Proteomes" id="UP000069272"/>
    </source>
</evidence>
<keyword evidence="7 10" id="KW-0443">Lipid metabolism</keyword>
<keyword evidence="5 10" id="KW-0276">Fatty acid metabolism</keyword>
<comment type="catalytic activity">
    <reaction evidence="10">
        <text>a very-long-chain acyl-CoA + malonyl-CoA + H(+) = a very-long-chain 3-oxoacyl-CoA + CO2 + CoA</text>
        <dbReference type="Rhea" id="RHEA:32727"/>
        <dbReference type="ChEBI" id="CHEBI:15378"/>
        <dbReference type="ChEBI" id="CHEBI:16526"/>
        <dbReference type="ChEBI" id="CHEBI:57287"/>
        <dbReference type="ChEBI" id="CHEBI:57384"/>
        <dbReference type="ChEBI" id="CHEBI:90725"/>
        <dbReference type="ChEBI" id="CHEBI:90736"/>
        <dbReference type="EC" id="2.3.1.199"/>
    </reaction>
</comment>
<evidence type="ECO:0000256" key="4">
    <source>
        <dbReference type="ARBA" id="ARBA00022692"/>
    </source>
</evidence>
<evidence type="ECO:0000256" key="6">
    <source>
        <dbReference type="ARBA" id="ARBA00022989"/>
    </source>
</evidence>
<proteinExistence type="inferred from homology"/>
<organism evidence="11 12">
    <name type="scientific">Anopheles albimanus</name>
    <name type="common">New world malaria mosquito</name>
    <dbReference type="NCBI Taxonomy" id="7167"/>
    <lineage>
        <taxon>Eukaryota</taxon>
        <taxon>Metazoa</taxon>
        <taxon>Ecdysozoa</taxon>
        <taxon>Arthropoda</taxon>
        <taxon>Hexapoda</taxon>
        <taxon>Insecta</taxon>
        <taxon>Pterygota</taxon>
        <taxon>Neoptera</taxon>
        <taxon>Endopterygota</taxon>
        <taxon>Diptera</taxon>
        <taxon>Nematocera</taxon>
        <taxon>Culicoidea</taxon>
        <taxon>Culicidae</taxon>
        <taxon>Anophelinae</taxon>
        <taxon>Anopheles</taxon>
    </lineage>
</organism>
<comment type="caution">
    <text evidence="10">Lacks conserved residue(s) required for the propagation of feature annotation.</text>
</comment>
<feature type="transmembrane region" description="Helical" evidence="10">
    <location>
        <begin position="412"/>
        <end position="429"/>
    </location>
</feature>
<dbReference type="PANTHER" id="PTHR11157:SF116">
    <property type="entry name" value="ELONGATION OF VERY LONG CHAIN FATTY ACIDS PROTEIN-RELATED"/>
    <property type="match status" value="1"/>
</dbReference>
<dbReference type="GO" id="GO:0034626">
    <property type="term" value="P:fatty acid elongation, polyunsaturated fatty acid"/>
    <property type="evidence" value="ECO:0007669"/>
    <property type="project" value="TreeGrafter"/>
</dbReference>
<dbReference type="VEuPathDB" id="VectorBase:AALB20_038533"/>
<dbReference type="AlphaFoldDB" id="A0A182FKU7"/>
<feature type="transmembrane region" description="Helical" evidence="10">
    <location>
        <begin position="116"/>
        <end position="137"/>
    </location>
</feature>
<reference evidence="11" key="2">
    <citation type="submission" date="2022-08" db="UniProtKB">
        <authorList>
            <consortium name="EnsemblMetazoa"/>
        </authorList>
    </citation>
    <scope>IDENTIFICATION</scope>
    <source>
        <strain evidence="11">STECLA/ALBI9_A</strain>
    </source>
</reference>
<feature type="transmembrane region" description="Helical" evidence="10">
    <location>
        <begin position="381"/>
        <end position="400"/>
    </location>
</feature>
<protein>
    <recommendedName>
        <fullName evidence="10">Elongation of very long chain fatty acids protein</fullName>
        <ecNumber evidence="10">2.3.1.199</ecNumber>
    </recommendedName>
    <alternativeName>
        <fullName evidence="10">Very-long-chain 3-oxoacyl-CoA synthase</fullName>
    </alternativeName>
</protein>
<evidence type="ECO:0000256" key="7">
    <source>
        <dbReference type="ARBA" id="ARBA00023098"/>
    </source>
</evidence>
<evidence type="ECO:0000256" key="9">
    <source>
        <dbReference type="ARBA" id="ARBA00023160"/>
    </source>
</evidence>
<dbReference type="EnsemblMetazoa" id="AALB007155-RA">
    <property type="protein sequence ID" value="AALB007155-PA"/>
    <property type="gene ID" value="AALB007155"/>
</dbReference>
<feature type="transmembrane region" description="Helical" evidence="10">
    <location>
        <begin position="502"/>
        <end position="521"/>
    </location>
</feature>
<keyword evidence="4 10" id="KW-0812">Transmembrane</keyword>
<evidence type="ECO:0000256" key="8">
    <source>
        <dbReference type="ARBA" id="ARBA00023136"/>
    </source>
</evidence>
<evidence type="ECO:0000313" key="11">
    <source>
        <dbReference type="EnsemblMetazoa" id="AALB007155-PA"/>
    </source>
</evidence>
<feature type="transmembrane region" description="Helical" evidence="10">
    <location>
        <begin position="233"/>
        <end position="252"/>
    </location>
</feature>
<sequence length="535" mass="62778">MALLLRRMYDVYHEYLIERRDMRSVNLPLAGSPWPLATVLGLYLYVVLHAGPRLMAHRKPYDLRIVIRAYNLLQVVANSVLFSWIVFKLVFVYRDYNFSCQLVSFTEDSRGMEEMYLSYAYFMLKVVDLADTVFFVLRKKQSHISFLHVYHHTAMAIGTFFGLLYVPGGHGIMLGLWNTLVHAVMYFYYYLSSYGSKYSAWWKEHLTRMQLLQFIHLAIHFGVPLFFNRDCKYPRFWMGIGFLQALFILSLFTDFYIKSYIPRSKMAFVLSSMYDGYVKYFVDSADKRVVGLPLVQSVWTVPAITVVYLFFVLNVGPKLMANRKPLEIRPLILVYNLVQVIANLVTFILGLKYLHNYSFSFVCHPVLKIDNEQSRTELRLVYAYFLLKILDLADTVFFVVRKKQAHVSFLHVYHHAVMAVCASLILRYIPGGQCLVLGLLNTFVHAVMYFYFFLSIYRPQLTRGAPWKRYITMLQMAQFSYLVFHFLRPIVLGADCGYPRGMMWFAGIQNVFMLMLFSNFYRRAYLSNPTKMHSQ</sequence>
<dbReference type="InterPro" id="IPR002076">
    <property type="entry name" value="ELO_fam"/>
</dbReference>
<accession>A0A182FKU7</accession>
<dbReference type="GO" id="GO:0009922">
    <property type="term" value="F:fatty acid elongase activity"/>
    <property type="evidence" value="ECO:0007669"/>
    <property type="project" value="UniProtKB-EC"/>
</dbReference>
<keyword evidence="8 10" id="KW-0472">Membrane</keyword>
<dbReference type="EC" id="2.3.1.199" evidence="10"/>
<feature type="transmembrane region" description="Helical" evidence="10">
    <location>
        <begin position="435"/>
        <end position="457"/>
    </location>
</feature>
<dbReference type="GO" id="GO:0034625">
    <property type="term" value="P:fatty acid elongation, monounsaturated fatty acid"/>
    <property type="evidence" value="ECO:0007669"/>
    <property type="project" value="TreeGrafter"/>
</dbReference>
<dbReference type="PROSITE" id="PS01188">
    <property type="entry name" value="ELO"/>
    <property type="match status" value="2"/>
</dbReference>
<keyword evidence="9 10" id="KW-0275">Fatty acid biosynthesis</keyword>
<dbReference type="GO" id="GO:0019367">
    <property type="term" value="P:fatty acid elongation, saturated fatty acid"/>
    <property type="evidence" value="ECO:0007669"/>
    <property type="project" value="TreeGrafter"/>
</dbReference>
<dbReference type="Proteomes" id="UP000069272">
    <property type="component" value="Chromosome 2R"/>
</dbReference>
<feature type="transmembrane region" description="Helical" evidence="10">
    <location>
        <begin position="172"/>
        <end position="191"/>
    </location>
</feature>
<feature type="transmembrane region" description="Helical" evidence="10">
    <location>
        <begin position="149"/>
        <end position="166"/>
    </location>
</feature>
<comment type="similarity">
    <text evidence="10">Belongs to the ELO family.</text>
</comment>
<reference evidence="11 12" key="1">
    <citation type="journal article" date="2017" name="G3 (Bethesda)">
        <title>The Physical Genome Mapping of Anopheles albimanus Corrected Scaffold Misassemblies and Identified Interarm Rearrangements in Genus Anopheles.</title>
        <authorList>
            <person name="Artemov G.N."/>
            <person name="Peery A.N."/>
            <person name="Jiang X."/>
            <person name="Tu Z."/>
            <person name="Stegniy V.N."/>
            <person name="Sharakhova M.V."/>
            <person name="Sharakhov I.V."/>
        </authorList>
    </citation>
    <scope>NUCLEOTIDE SEQUENCE [LARGE SCALE GENOMIC DNA]</scope>
    <source>
        <strain evidence="11 12">ALBI9_A</strain>
    </source>
</reference>
<evidence type="ECO:0000256" key="3">
    <source>
        <dbReference type="ARBA" id="ARBA00022679"/>
    </source>
</evidence>
<feature type="transmembrane region" description="Helical" evidence="10">
    <location>
        <begin position="328"/>
        <end position="351"/>
    </location>
</feature>
<dbReference type="VEuPathDB" id="VectorBase:AALB20_034816"/>
<dbReference type="InterPro" id="IPR030457">
    <property type="entry name" value="ELO_CS"/>
</dbReference>
<evidence type="ECO:0000256" key="1">
    <source>
        <dbReference type="ARBA" id="ARBA00004141"/>
    </source>
</evidence>
<feature type="transmembrane region" description="Helical" evidence="10">
    <location>
        <begin position="32"/>
        <end position="51"/>
    </location>
</feature>
<dbReference type="GO" id="GO:0005789">
    <property type="term" value="C:endoplasmic reticulum membrane"/>
    <property type="evidence" value="ECO:0007669"/>
    <property type="project" value="TreeGrafter"/>
</dbReference>
<keyword evidence="6 10" id="KW-1133">Transmembrane helix</keyword>
<evidence type="ECO:0000256" key="10">
    <source>
        <dbReference type="RuleBase" id="RU361115"/>
    </source>
</evidence>
<dbReference type="GO" id="GO:0030148">
    <property type="term" value="P:sphingolipid biosynthetic process"/>
    <property type="evidence" value="ECO:0007669"/>
    <property type="project" value="TreeGrafter"/>
</dbReference>
<feature type="transmembrane region" description="Helical" evidence="10">
    <location>
        <begin position="469"/>
        <end position="490"/>
    </location>
</feature>
<feature type="transmembrane region" description="Helical" evidence="10">
    <location>
        <begin position="294"/>
        <end position="316"/>
    </location>
</feature>
<evidence type="ECO:0000256" key="5">
    <source>
        <dbReference type="ARBA" id="ARBA00022832"/>
    </source>
</evidence>
<keyword evidence="2 10" id="KW-0444">Lipid biosynthesis</keyword>
<dbReference type="STRING" id="7167.A0A182FKU7"/>